<evidence type="ECO:0000313" key="2">
    <source>
        <dbReference type="Proteomes" id="UP000789366"/>
    </source>
</evidence>
<gene>
    <name evidence="1" type="ORF">SPELUC_LOCUS7347</name>
</gene>
<name>A0ACA9MQ38_9GLOM</name>
<protein>
    <submittedName>
        <fullName evidence="1">4538_t:CDS:1</fullName>
    </submittedName>
</protein>
<reference evidence="1" key="1">
    <citation type="submission" date="2021-06" db="EMBL/GenBank/DDBJ databases">
        <authorList>
            <person name="Kallberg Y."/>
            <person name="Tangrot J."/>
            <person name="Rosling A."/>
        </authorList>
    </citation>
    <scope>NUCLEOTIDE SEQUENCE</scope>
    <source>
        <strain evidence="1">28 12/20/2015</strain>
    </source>
</reference>
<keyword evidence="2" id="KW-1185">Reference proteome</keyword>
<proteinExistence type="predicted"/>
<dbReference type="Proteomes" id="UP000789366">
    <property type="component" value="Unassembled WGS sequence"/>
</dbReference>
<organism evidence="1 2">
    <name type="scientific">Cetraspora pellucida</name>
    <dbReference type="NCBI Taxonomy" id="1433469"/>
    <lineage>
        <taxon>Eukaryota</taxon>
        <taxon>Fungi</taxon>
        <taxon>Fungi incertae sedis</taxon>
        <taxon>Mucoromycota</taxon>
        <taxon>Glomeromycotina</taxon>
        <taxon>Glomeromycetes</taxon>
        <taxon>Diversisporales</taxon>
        <taxon>Gigasporaceae</taxon>
        <taxon>Cetraspora</taxon>
    </lineage>
</organism>
<sequence>MAASKKEINILLLGETGAGKSTFINALANYFKFNSFKDAVSGEIDVLITSRFTITNDDYEMQTITVTSEDEDEYNKVDNVGESSTQKCGVYVFEAGGGRIIRLIDTPGSARISEWDQ</sequence>
<accession>A0ACA9MQ38</accession>
<dbReference type="EMBL" id="CAJVPW010009581">
    <property type="protein sequence ID" value="CAG8606886.1"/>
    <property type="molecule type" value="Genomic_DNA"/>
</dbReference>
<evidence type="ECO:0000313" key="1">
    <source>
        <dbReference type="EMBL" id="CAG8606886.1"/>
    </source>
</evidence>
<comment type="caution">
    <text evidence="1">The sequence shown here is derived from an EMBL/GenBank/DDBJ whole genome shotgun (WGS) entry which is preliminary data.</text>
</comment>